<dbReference type="InterPro" id="IPR025092">
    <property type="entry name" value="Glyco_hydro_66"/>
</dbReference>
<dbReference type="InterPro" id="IPR013780">
    <property type="entry name" value="Glyco_hydro_b"/>
</dbReference>
<accession>A0ABQ1Q2D3</accession>
<protein>
    <submittedName>
        <fullName evidence="3">Cycloisomaltooligosaccharide glucanotransferase</fullName>
    </submittedName>
</protein>
<dbReference type="EMBL" id="BMIN01000006">
    <property type="protein sequence ID" value="GGD10686.1"/>
    <property type="molecule type" value="Genomic_DNA"/>
</dbReference>
<name>A0ABQ1Q2D3_9BACI</name>
<keyword evidence="2" id="KW-0732">Signal</keyword>
<keyword evidence="4" id="KW-1185">Reference proteome</keyword>
<sequence length="597" mass="69524">MKKKLYLPLIFLGVLILLLIPARFLWSEDETFEPPNEKSPVTDITVDTIETNLARYKPGQPIKFDAVLSKKPKNSLDMKITYYHLNDVIHEKIIQVDEKEISWEWTAPKEDFTGYYVEVSPLHNQEGNSTIALDVSSSWDKFPRYGFLSDFSEKPEEEQKSIINQLNRYHINGLQFYDWHDEHHQPLKLEDDKPLSSWENIANQPVSYGTVQSYIDLAHNKNMMAMSYNLLYGALSEAEEDGVKKEWRLYKDQEQENYAVHELPDDWKSDIYLTNPANGSWQNYIFDQQQTVFDHLTFDGWHIDQLGDRGDVYDYNGDPVALDEEFKGFLANADETFEDKQLVMNAVNQFGQKQIANSSAPFLYTELWNPFKSYEELNEVLKENEKLSEGKKNTVLAAYMNYDKSDQEGTFNTPGILYTDALIFAQGGAHLELGEHMLSKEYFPHNKLEMSDELKDKMVHYYDFMVGYENVLRDGVTSAPLKITTENWVRLTSQPEKGQIYTFAKKQENRKIVHFLNYFDATHMNWRDTNGTQSEPSVKGDLTVTIQEEKEVDEVWIASPDWNEGLPTKLNFTQEDGELTLTIPKIKYWDMIVLEYN</sequence>
<dbReference type="Gene3D" id="2.60.40.10">
    <property type="entry name" value="Immunoglobulins"/>
    <property type="match status" value="1"/>
</dbReference>
<evidence type="ECO:0000256" key="1">
    <source>
        <dbReference type="ARBA" id="ARBA00010837"/>
    </source>
</evidence>
<evidence type="ECO:0000313" key="4">
    <source>
        <dbReference type="Proteomes" id="UP000642571"/>
    </source>
</evidence>
<dbReference type="CDD" id="cd14745">
    <property type="entry name" value="GH66"/>
    <property type="match status" value="1"/>
</dbReference>
<reference evidence="4" key="1">
    <citation type="journal article" date="2019" name="Int. J. Syst. Evol. Microbiol.">
        <title>The Global Catalogue of Microorganisms (GCM) 10K type strain sequencing project: providing services to taxonomists for standard genome sequencing and annotation.</title>
        <authorList>
            <consortium name="The Broad Institute Genomics Platform"/>
            <consortium name="The Broad Institute Genome Sequencing Center for Infectious Disease"/>
            <person name="Wu L."/>
            <person name="Ma J."/>
        </authorList>
    </citation>
    <scope>NUCLEOTIDE SEQUENCE [LARGE SCALE GENOMIC DNA]</scope>
    <source>
        <strain evidence="4">CGMCC 1.15353</strain>
    </source>
</reference>
<comment type="similarity">
    <text evidence="1">Belongs to the glycosyl hydrolase 66 family.</text>
</comment>
<dbReference type="RefSeq" id="WP_188652920.1">
    <property type="nucleotide sequence ID" value="NZ_BMIN01000006.1"/>
</dbReference>
<organism evidence="3 4">
    <name type="scientific">Pontibacillus salipaludis</name>
    <dbReference type="NCBI Taxonomy" id="1697394"/>
    <lineage>
        <taxon>Bacteria</taxon>
        <taxon>Bacillati</taxon>
        <taxon>Bacillota</taxon>
        <taxon>Bacilli</taxon>
        <taxon>Bacillales</taxon>
        <taxon>Bacillaceae</taxon>
        <taxon>Pontibacillus</taxon>
    </lineage>
</organism>
<dbReference type="Proteomes" id="UP000642571">
    <property type="component" value="Unassembled WGS sequence"/>
</dbReference>
<dbReference type="Pfam" id="PF13199">
    <property type="entry name" value="Glyco_hydro_66"/>
    <property type="match status" value="1"/>
</dbReference>
<evidence type="ECO:0000313" key="3">
    <source>
        <dbReference type="EMBL" id="GGD10686.1"/>
    </source>
</evidence>
<dbReference type="InterPro" id="IPR013783">
    <property type="entry name" value="Ig-like_fold"/>
</dbReference>
<dbReference type="Gene3D" id="3.20.20.80">
    <property type="entry name" value="Glycosidases"/>
    <property type="match status" value="1"/>
</dbReference>
<dbReference type="Gene3D" id="2.60.40.1180">
    <property type="entry name" value="Golgi alpha-mannosidase II"/>
    <property type="match status" value="1"/>
</dbReference>
<comment type="caution">
    <text evidence="3">The sequence shown here is derived from an EMBL/GenBank/DDBJ whole genome shotgun (WGS) entry which is preliminary data.</text>
</comment>
<gene>
    <name evidence="3" type="ORF">GCM10011389_17860</name>
</gene>
<evidence type="ECO:0000256" key="2">
    <source>
        <dbReference type="ARBA" id="ARBA00022729"/>
    </source>
</evidence>
<proteinExistence type="inferred from homology"/>